<proteinExistence type="predicted"/>
<feature type="compositionally biased region" description="Basic and acidic residues" evidence="1">
    <location>
        <begin position="166"/>
        <end position="177"/>
    </location>
</feature>
<keyword evidence="3" id="KW-1185">Reference proteome</keyword>
<evidence type="ECO:0000256" key="1">
    <source>
        <dbReference type="SAM" id="MobiDB-lite"/>
    </source>
</evidence>
<reference evidence="2" key="1">
    <citation type="submission" date="2023-03" db="EMBL/GenBank/DDBJ databases">
        <title>Emydomyces testavorans Genome Sequence.</title>
        <authorList>
            <person name="Hoyer L."/>
        </authorList>
    </citation>
    <scope>NUCLEOTIDE SEQUENCE</scope>
    <source>
        <strain evidence="2">16-2883</strain>
    </source>
</reference>
<feature type="compositionally biased region" description="Basic and acidic residues" evidence="1">
    <location>
        <begin position="205"/>
        <end position="218"/>
    </location>
</feature>
<name>A0AAF0DGJ6_9EURO</name>
<dbReference type="Proteomes" id="UP001219355">
    <property type="component" value="Chromosome 2"/>
</dbReference>
<feature type="region of interest" description="Disordered" evidence="1">
    <location>
        <begin position="301"/>
        <end position="327"/>
    </location>
</feature>
<dbReference type="EMBL" id="CP120628">
    <property type="protein sequence ID" value="WEW57082.1"/>
    <property type="molecule type" value="Genomic_DNA"/>
</dbReference>
<evidence type="ECO:0000313" key="3">
    <source>
        <dbReference type="Proteomes" id="UP001219355"/>
    </source>
</evidence>
<feature type="region of interest" description="Disordered" evidence="1">
    <location>
        <begin position="12"/>
        <end position="282"/>
    </location>
</feature>
<dbReference type="GO" id="GO:0006364">
    <property type="term" value="P:rRNA processing"/>
    <property type="evidence" value="ECO:0007669"/>
    <property type="project" value="InterPro"/>
</dbReference>
<feature type="region of interest" description="Disordered" evidence="1">
    <location>
        <begin position="384"/>
        <end position="409"/>
    </location>
</feature>
<dbReference type="InterPro" id="IPR013268">
    <property type="entry name" value="UTP16"/>
</dbReference>
<feature type="region of interest" description="Disordered" evidence="1">
    <location>
        <begin position="356"/>
        <end position="375"/>
    </location>
</feature>
<organism evidence="2 3">
    <name type="scientific">Emydomyces testavorans</name>
    <dbReference type="NCBI Taxonomy" id="2070801"/>
    <lineage>
        <taxon>Eukaryota</taxon>
        <taxon>Fungi</taxon>
        <taxon>Dikarya</taxon>
        <taxon>Ascomycota</taxon>
        <taxon>Pezizomycotina</taxon>
        <taxon>Eurotiomycetes</taxon>
        <taxon>Eurotiomycetidae</taxon>
        <taxon>Onygenales</taxon>
        <taxon>Nannizziopsiaceae</taxon>
        <taxon>Emydomyces</taxon>
    </lineage>
</organism>
<dbReference type="AlphaFoldDB" id="A0AAF0DGJ6"/>
<gene>
    <name evidence="2" type="ORF">PRK78_002542</name>
</gene>
<sequence>MFSHLVTAARGLFASSDSSQIPSDLNREETGSDLKTMVTATRRSILSHTEDSRSKSSSPATNGKRKTPSLTIDGAIEPIPKRRRSQSKEDTDSQASIPQANGVKKRRYQVLEAVEIRVEGRSGTQKSSVVASGACIKPQAVSQSAASKLKTAHLRFDSEEPQPEPHGVEDGSSKEEQTVPSQQHDEDGSDDEAPDAISNTQQLQELKEAERKREDAKQRQIQLRKEKRREHEKRLQLQAKSKPAPEPFIVPSKPALTQKQEEILSESSATLQGSEVKAPQSAPRFPITIPKLLPDEILLAEPSLRLPTPPRETEKQSTMSKPSGSKLRFLEMVEKKPKDIKLGAMSIRVLEESGNSASRNGLHNALPPRASKQGRTIRENWMAGNRRGGGAINGGLRRTAGGLSGFLRK</sequence>
<dbReference type="GO" id="GO:0030515">
    <property type="term" value="F:snoRNA binding"/>
    <property type="evidence" value="ECO:0007669"/>
    <property type="project" value="InterPro"/>
</dbReference>
<dbReference type="Pfam" id="PF08297">
    <property type="entry name" value="U3_snoRNA_assoc"/>
    <property type="match status" value="1"/>
</dbReference>
<feature type="compositionally biased region" description="Polar residues" evidence="1">
    <location>
        <begin position="38"/>
        <end position="47"/>
    </location>
</feature>
<evidence type="ECO:0008006" key="4">
    <source>
        <dbReference type="Google" id="ProtNLM"/>
    </source>
</evidence>
<evidence type="ECO:0000313" key="2">
    <source>
        <dbReference type="EMBL" id="WEW57082.1"/>
    </source>
</evidence>
<protein>
    <recommendedName>
        <fullName evidence="4">Immediate-early protein</fullName>
    </recommendedName>
</protein>
<accession>A0AAF0DGJ6</accession>